<evidence type="ECO:0000313" key="1">
    <source>
        <dbReference type="EMBL" id="OGG76875.1"/>
    </source>
</evidence>
<dbReference type="InterPro" id="IPR013783">
    <property type="entry name" value="Ig-like_fold"/>
</dbReference>
<organism evidence="1 2">
    <name type="scientific">Candidatus Kaiserbacteria bacterium RIFCSPLOWO2_01_FULL_54_24</name>
    <dbReference type="NCBI Taxonomy" id="1798515"/>
    <lineage>
        <taxon>Bacteria</taxon>
        <taxon>Candidatus Kaiseribacteriota</taxon>
    </lineage>
</organism>
<dbReference type="STRING" id="1798515.A3B35_00275"/>
<dbReference type="EMBL" id="MFMC01000034">
    <property type="protein sequence ID" value="OGG76875.1"/>
    <property type="molecule type" value="Genomic_DNA"/>
</dbReference>
<proteinExistence type="predicted"/>
<sequence>MRAWIQGTGDFSYFVRCRDGSLNVNTSDYPILFSTEYRVTGRDPYMPRVFMSSPTNNDTFTEGILMLSAAATDNIGISTVRFFLNGEDLDAEDVTPPYGVGLVLGPGVYTAFAVASDMDGNRATSTKVNFVVTVKKKAQ</sequence>
<gene>
    <name evidence="1" type="ORF">A3B35_00275</name>
</gene>
<dbReference type="Gene3D" id="2.60.40.10">
    <property type="entry name" value="Immunoglobulins"/>
    <property type="match status" value="1"/>
</dbReference>
<dbReference type="AlphaFoldDB" id="A0A1F6ETF5"/>
<evidence type="ECO:0000313" key="2">
    <source>
        <dbReference type="Proteomes" id="UP000177215"/>
    </source>
</evidence>
<reference evidence="1 2" key="1">
    <citation type="journal article" date="2016" name="Nat. Commun.">
        <title>Thousands of microbial genomes shed light on interconnected biogeochemical processes in an aquifer system.</title>
        <authorList>
            <person name="Anantharaman K."/>
            <person name="Brown C.T."/>
            <person name="Hug L.A."/>
            <person name="Sharon I."/>
            <person name="Castelle C.J."/>
            <person name="Probst A.J."/>
            <person name="Thomas B.C."/>
            <person name="Singh A."/>
            <person name="Wilkins M.J."/>
            <person name="Karaoz U."/>
            <person name="Brodie E.L."/>
            <person name="Williams K.H."/>
            <person name="Hubbard S.S."/>
            <person name="Banfield J.F."/>
        </authorList>
    </citation>
    <scope>NUCLEOTIDE SEQUENCE [LARGE SCALE GENOMIC DNA]</scope>
</reference>
<comment type="caution">
    <text evidence="1">The sequence shown here is derived from an EMBL/GenBank/DDBJ whole genome shotgun (WGS) entry which is preliminary data.</text>
</comment>
<dbReference type="Pfam" id="PF17957">
    <property type="entry name" value="Big_7"/>
    <property type="match status" value="1"/>
</dbReference>
<dbReference type="Proteomes" id="UP000177215">
    <property type="component" value="Unassembled WGS sequence"/>
</dbReference>
<protein>
    <recommendedName>
        <fullName evidence="3">Bacterial Ig-like domain-containing protein</fullName>
    </recommendedName>
</protein>
<evidence type="ECO:0008006" key="3">
    <source>
        <dbReference type="Google" id="ProtNLM"/>
    </source>
</evidence>
<accession>A0A1F6ETF5</accession>
<name>A0A1F6ETF5_9BACT</name>